<reference evidence="2 3" key="1">
    <citation type="submission" date="2018-11" db="EMBL/GenBank/DDBJ databases">
        <authorList>
            <consortium name="Pathogen Informatics"/>
        </authorList>
    </citation>
    <scope>NUCLEOTIDE SEQUENCE [LARGE SCALE GENOMIC DNA]</scope>
</reference>
<gene>
    <name evidence="2" type="ORF">HPBE_LOCUS23476</name>
</gene>
<reference evidence="4" key="2">
    <citation type="submission" date="2019-09" db="UniProtKB">
        <authorList>
            <consortium name="WormBaseParasite"/>
        </authorList>
    </citation>
    <scope>IDENTIFICATION</scope>
</reference>
<evidence type="ECO:0000313" key="2">
    <source>
        <dbReference type="EMBL" id="VDP39027.1"/>
    </source>
</evidence>
<evidence type="ECO:0000313" key="4">
    <source>
        <dbReference type="WBParaSite" id="HPBE_0002347701-mRNA-1"/>
    </source>
</evidence>
<proteinExistence type="predicted"/>
<evidence type="ECO:0000256" key="1">
    <source>
        <dbReference type="SAM" id="MobiDB-lite"/>
    </source>
</evidence>
<name>A0A183GLA7_HELPZ</name>
<dbReference type="AlphaFoldDB" id="A0A183GLA7"/>
<evidence type="ECO:0000313" key="3">
    <source>
        <dbReference type="Proteomes" id="UP000050761"/>
    </source>
</evidence>
<organism evidence="3 4">
    <name type="scientific">Heligmosomoides polygyrus</name>
    <name type="common">Parasitic roundworm</name>
    <dbReference type="NCBI Taxonomy" id="6339"/>
    <lineage>
        <taxon>Eukaryota</taxon>
        <taxon>Metazoa</taxon>
        <taxon>Ecdysozoa</taxon>
        <taxon>Nematoda</taxon>
        <taxon>Chromadorea</taxon>
        <taxon>Rhabditida</taxon>
        <taxon>Rhabditina</taxon>
        <taxon>Rhabditomorpha</taxon>
        <taxon>Strongyloidea</taxon>
        <taxon>Heligmosomidae</taxon>
        <taxon>Heligmosomoides</taxon>
    </lineage>
</organism>
<dbReference type="EMBL" id="UZAH01035105">
    <property type="protein sequence ID" value="VDP39027.1"/>
    <property type="molecule type" value="Genomic_DNA"/>
</dbReference>
<accession>A0A183GLA7</accession>
<dbReference type="WBParaSite" id="HPBE_0002347701-mRNA-1">
    <property type="protein sequence ID" value="HPBE_0002347701-mRNA-1"/>
    <property type="gene ID" value="HPBE_0002347701"/>
</dbReference>
<keyword evidence="3" id="KW-1185">Reference proteome</keyword>
<dbReference type="Proteomes" id="UP000050761">
    <property type="component" value="Unassembled WGS sequence"/>
</dbReference>
<feature type="region of interest" description="Disordered" evidence="1">
    <location>
        <begin position="1"/>
        <end position="24"/>
    </location>
</feature>
<protein>
    <submittedName>
        <fullName evidence="4">Gag protein</fullName>
    </submittedName>
</protein>
<sequence length="96" mass="10772">MGGVLQGVPRLEAQEEQPTEGPISPWMQEEVRKAIGKVKLGKVLGNCGVNWLTQFLNRVMIEGEMPDDCRDCIIFPVLKQKENASECSNCREIKLI</sequence>
<accession>A0A3P8CG06</accession>
<dbReference type="OrthoDB" id="6146970at2759"/>